<organism evidence="1 2">
    <name type="scientific">Trifolium pratense</name>
    <name type="common">Red clover</name>
    <dbReference type="NCBI Taxonomy" id="57577"/>
    <lineage>
        <taxon>Eukaryota</taxon>
        <taxon>Viridiplantae</taxon>
        <taxon>Streptophyta</taxon>
        <taxon>Embryophyta</taxon>
        <taxon>Tracheophyta</taxon>
        <taxon>Spermatophyta</taxon>
        <taxon>Magnoliopsida</taxon>
        <taxon>eudicotyledons</taxon>
        <taxon>Gunneridae</taxon>
        <taxon>Pentapetalae</taxon>
        <taxon>rosids</taxon>
        <taxon>fabids</taxon>
        <taxon>Fabales</taxon>
        <taxon>Fabaceae</taxon>
        <taxon>Papilionoideae</taxon>
        <taxon>50 kb inversion clade</taxon>
        <taxon>NPAAA clade</taxon>
        <taxon>Hologalegina</taxon>
        <taxon>IRL clade</taxon>
        <taxon>Trifolieae</taxon>
        <taxon>Trifolium</taxon>
    </lineage>
</organism>
<proteinExistence type="predicted"/>
<evidence type="ECO:0000313" key="2">
    <source>
        <dbReference type="Proteomes" id="UP001177021"/>
    </source>
</evidence>
<accession>A0ACB0LBQ1</accession>
<dbReference type="Proteomes" id="UP001177021">
    <property type="component" value="Unassembled WGS sequence"/>
</dbReference>
<protein>
    <submittedName>
        <fullName evidence="1">Uncharacterized protein</fullName>
    </submittedName>
</protein>
<gene>
    <name evidence="1" type="ORF">MILVUS5_LOCUS30916</name>
</gene>
<comment type="caution">
    <text evidence="1">The sequence shown here is derived from an EMBL/GenBank/DDBJ whole genome shotgun (WGS) entry which is preliminary data.</text>
</comment>
<keyword evidence="2" id="KW-1185">Reference proteome</keyword>
<dbReference type="EMBL" id="CASHSV030000513">
    <property type="protein sequence ID" value="CAJ2666053.1"/>
    <property type="molecule type" value="Genomic_DNA"/>
</dbReference>
<reference evidence="1" key="1">
    <citation type="submission" date="2023-10" db="EMBL/GenBank/DDBJ databases">
        <authorList>
            <person name="Rodriguez Cubillos JULIANA M."/>
            <person name="De Vega J."/>
        </authorList>
    </citation>
    <scope>NUCLEOTIDE SEQUENCE</scope>
</reference>
<evidence type="ECO:0000313" key="1">
    <source>
        <dbReference type="EMBL" id="CAJ2666053.1"/>
    </source>
</evidence>
<sequence>MTSLSWFLILFALSLLIPNFVSSSAVQDPKQVVQDVQRSIKNATRRNLGYLSCGTGNPIDDCWRCEPNWENNRQRLADCAIGFGKDAIGGKNGKIYIVTDSGDDDPVNPMPGTLRYGAIQDEPLWIIFKRDMVITLKQELLVNSYKTIDGRGASVHIANGGCITIHYVNNIIIHGINVHDCVPTGNTNIRNSPEHSGFWTVSDGDGISVFNSNNIWIDHCSLSNCRDGLIDVIHGSTAITISNNYMTHHDKVMLLGHSDSYTQDKDMQVTIAFNHFGEGLVQRMPRHGYFHVVNNDYTHWEMYAIGGSANPTINSQGNRFLAPDNRFSKEVTKHEDGSESEYNSWNWRSDGDLFLNGAFFRQTGAEASSIYARASSLSARPASLVGSITTTSGVLSCKKGNLC</sequence>
<name>A0ACB0LBQ1_TRIPR</name>